<feature type="transmembrane region" description="Helical" evidence="1">
    <location>
        <begin position="162"/>
        <end position="181"/>
    </location>
</feature>
<sequence>MGVPVARASADLRLLRAAVFTAACVALSSAGHVLAAGATLPVWTFGVATALVFALALPLAGRERSLPGIAAALTAGQVGLHLLFSTAQDHPPASGGPPVGEGGLAALARSVLCNDAEAGPMTATEARRVLDDAGLGPMAAAPGPGAGAAPADHATTALLDLLSWPMLGGHLLAALAAGWLLRRGDTALWRLLRLSVTAVDGLLLRSLRAALAWLRGSARAVPAAPGRPVGSAHDDVPAEPQVLRHSVVRRGPPDSPGYALAA</sequence>
<evidence type="ECO:0000313" key="2">
    <source>
        <dbReference type="EMBL" id="MBD3933178.1"/>
    </source>
</evidence>
<keyword evidence="1" id="KW-0472">Membrane</keyword>
<dbReference type="RefSeq" id="WP_191210468.1">
    <property type="nucleotide sequence ID" value="NZ_BAABKL010000003.1"/>
</dbReference>
<comment type="caution">
    <text evidence="2">The sequence shown here is derived from an EMBL/GenBank/DDBJ whole genome shotgun (WGS) entry which is preliminary data.</text>
</comment>
<keyword evidence="1" id="KW-0812">Transmembrane</keyword>
<evidence type="ECO:0000256" key="1">
    <source>
        <dbReference type="SAM" id="Phobius"/>
    </source>
</evidence>
<evidence type="ECO:0008006" key="4">
    <source>
        <dbReference type="Google" id="ProtNLM"/>
    </source>
</evidence>
<feature type="transmembrane region" description="Helical" evidence="1">
    <location>
        <begin position="66"/>
        <end position="84"/>
    </location>
</feature>
<gene>
    <name evidence="2" type="ORF">IF129_16680</name>
</gene>
<accession>A0A927IBQ3</accession>
<keyword evidence="1" id="KW-1133">Transmembrane helix</keyword>
<dbReference type="Proteomes" id="UP000632289">
    <property type="component" value="Unassembled WGS sequence"/>
</dbReference>
<feature type="transmembrane region" description="Helical" evidence="1">
    <location>
        <begin position="40"/>
        <end position="59"/>
    </location>
</feature>
<organism evidence="2 3">
    <name type="scientific">Streptomyces chumphonensis</name>
    <dbReference type="NCBI Taxonomy" id="1214925"/>
    <lineage>
        <taxon>Bacteria</taxon>
        <taxon>Bacillati</taxon>
        <taxon>Actinomycetota</taxon>
        <taxon>Actinomycetes</taxon>
        <taxon>Kitasatosporales</taxon>
        <taxon>Streptomycetaceae</taxon>
        <taxon>Streptomyces</taxon>
    </lineage>
</organism>
<dbReference type="AlphaFoldDB" id="A0A927IBQ3"/>
<name>A0A927IBQ3_9ACTN</name>
<dbReference type="EMBL" id="JACXYU010000008">
    <property type="protein sequence ID" value="MBD3933178.1"/>
    <property type="molecule type" value="Genomic_DNA"/>
</dbReference>
<proteinExistence type="predicted"/>
<keyword evidence="3" id="KW-1185">Reference proteome</keyword>
<evidence type="ECO:0000313" key="3">
    <source>
        <dbReference type="Proteomes" id="UP000632289"/>
    </source>
</evidence>
<protein>
    <recommendedName>
        <fullName evidence="4">Integral membrane protein</fullName>
    </recommendedName>
</protein>
<reference evidence="2" key="1">
    <citation type="submission" date="2020-09" db="EMBL/GenBank/DDBJ databases">
        <title>Secondary metabolite and genome analysis of marine Streptomyces chumphonensis KK1-2T.</title>
        <authorList>
            <person name="Phongsopitanun W."/>
            <person name="Kanchanasin P."/>
            <person name="Pittayakhajonwut P."/>
            <person name="Suwanborirux K."/>
            <person name="Tanasupawat S."/>
        </authorList>
    </citation>
    <scope>NUCLEOTIDE SEQUENCE</scope>
    <source>
        <strain evidence="2">KK1-2</strain>
    </source>
</reference>